<feature type="chain" id="PRO_5039725266" evidence="5">
    <location>
        <begin position="26"/>
        <end position="255"/>
    </location>
</feature>
<evidence type="ECO:0000256" key="4">
    <source>
        <dbReference type="PIRSR" id="PIRSR004846-1"/>
    </source>
</evidence>
<dbReference type="EMBL" id="LN483070">
    <property type="protein sequence ID" value="CEA07662.1"/>
    <property type="molecule type" value="Genomic_DNA"/>
</dbReference>
<protein>
    <submittedName>
        <fullName evidence="6">Molybdate-binding periplasmic protein</fullName>
    </submittedName>
</protein>
<feature type="signal peptide" evidence="5">
    <location>
        <begin position="1"/>
        <end position="25"/>
    </location>
</feature>
<dbReference type="Gene3D" id="3.40.190.10">
    <property type="entry name" value="Periplasmic binding protein-like II"/>
    <property type="match status" value="2"/>
</dbReference>
<feature type="binding site" evidence="4">
    <location>
        <position position="170"/>
    </location>
    <ligand>
        <name>molybdate</name>
        <dbReference type="ChEBI" id="CHEBI:36264"/>
    </ligand>
</feature>
<keyword evidence="3 5" id="KW-0732">Signal</keyword>
<proteinExistence type="inferred from homology"/>
<evidence type="ECO:0000256" key="1">
    <source>
        <dbReference type="ARBA" id="ARBA00009175"/>
    </source>
</evidence>
<dbReference type="GO" id="GO:0030973">
    <property type="term" value="F:molybdate ion binding"/>
    <property type="evidence" value="ECO:0007669"/>
    <property type="project" value="TreeGrafter"/>
</dbReference>
<feature type="binding site" evidence="4">
    <location>
        <position position="68"/>
    </location>
    <ligand>
        <name>molybdate</name>
        <dbReference type="ChEBI" id="CHEBI:36264"/>
    </ligand>
</feature>
<feature type="binding site" evidence="4">
    <location>
        <position position="188"/>
    </location>
    <ligand>
        <name>molybdate</name>
        <dbReference type="ChEBI" id="CHEBI:36264"/>
    </ligand>
</feature>
<gene>
    <name evidence="6" type="primary">modA</name>
    <name evidence="6" type="ORF">BN1051_00983</name>
</gene>
<dbReference type="SMR" id="A0A078MQL1"/>
<dbReference type="PATRIC" id="fig|1461584.3.peg.975"/>
<keyword evidence="4" id="KW-0500">Molybdenum</keyword>
<evidence type="ECO:0000256" key="5">
    <source>
        <dbReference type="SAM" id="SignalP"/>
    </source>
</evidence>
<dbReference type="SUPFAM" id="SSF53850">
    <property type="entry name" value="Periplasmic binding protein-like II"/>
    <property type="match status" value="1"/>
</dbReference>
<dbReference type="Pfam" id="PF13531">
    <property type="entry name" value="SBP_bac_11"/>
    <property type="match status" value="1"/>
</dbReference>
<evidence type="ECO:0000313" key="6">
    <source>
        <dbReference type="EMBL" id="CEA07662.1"/>
    </source>
</evidence>
<dbReference type="PROSITE" id="PS51257">
    <property type="entry name" value="PROKAR_LIPOPROTEIN"/>
    <property type="match status" value="1"/>
</dbReference>
<name>A0A078MQL1_9MICC</name>
<dbReference type="PIRSF" id="PIRSF004846">
    <property type="entry name" value="ModA"/>
    <property type="match status" value="1"/>
</dbReference>
<accession>A0A078MQL1</accession>
<dbReference type="PANTHER" id="PTHR30632:SF0">
    <property type="entry name" value="SULFATE-BINDING PROTEIN"/>
    <property type="match status" value="1"/>
</dbReference>
<dbReference type="InterPro" id="IPR050682">
    <property type="entry name" value="ModA/WtpA"/>
</dbReference>
<dbReference type="GO" id="GO:0015689">
    <property type="term" value="P:molybdate ion transport"/>
    <property type="evidence" value="ECO:0007669"/>
    <property type="project" value="InterPro"/>
</dbReference>
<sequence>MRIHHPAAAALAAGLVLAAAACAPAPDGGSAASADGVTVFAAASLSEAAEEMGQAWTEAPLRLNVGSSSQLAAQILSGARADVIVAADQQSLAPLREAGLLAEETVIAANRLVLALAPGNPGAVDGLPDLAGSGVRTAACAESVPCGRAAERVLSASGVELDGESREDDVRSVLTKVATGQADAGLVYLTDALAAADQGVTYLDLDDPEPNRYPAALTVEGSDNPAAVTFYDWLAAGGAEPILRDAGFGPAEPAG</sequence>
<dbReference type="NCBIfam" id="TIGR01256">
    <property type="entry name" value="modA"/>
    <property type="match status" value="1"/>
</dbReference>
<reference evidence="6" key="1">
    <citation type="submission" date="2014-07" db="EMBL/GenBank/DDBJ databases">
        <authorList>
            <person name="Urmite Genomes Urmite Genomes"/>
        </authorList>
    </citation>
    <scope>NUCLEOTIDE SEQUENCE</scope>
    <source>
        <strain evidence="6">11W110_air</strain>
    </source>
</reference>
<comment type="similarity">
    <text evidence="1">Belongs to the bacterial solute-binding protein ModA family.</text>
</comment>
<evidence type="ECO:0000256" key="3">
    <source>
        <dbReference type="ARBA" id="ARBA00022729"/>
    </source>
</evidence>
<evidence type="ECO:0000256" key="2">
    <source>
        <dbReference type="ARBA" id="ARBA00022723"/>
    </source>
</evidence>
<dbReference type="PANTHER" id="PTHR30632">
    <property type="entry name" value="MOLYBDATE-BINDING PERIPLASMIC PROTEIN"/>
    <property type="match status" value="1"/>
</dbReference>
<keyword evidence="2 4" id="KW-0479">Metal-binding</keyword>
<dbReference type="InterPro" id="IPR005950">
    <property type="entry name" value="ModA"/>
</dbReference>
<organism evidence="6">
    <name type="scientific">Arthrobacter saudimassiliensis</name>
    <dbReference type="NCBI Taxonomy" id="1461584"/>
    <lineage>
        <taxon>Bacteria</taxon>
        <taxon>Bacillati</taxon>
        <taxon>Actinomycetota</taxon>
        <taxon>Actinomycetes</taxon>
        <taxon>Micrococcales</taxon>
        <taxon>Micrococcaceae</taxon>
        <taxon>Arthrobacter</taxon>
    </lineage>
</organism>
<dbReference type="AlphaFoldDB" id="A0A078MQL1"/>
<dbReference type="GO" id="GO:0046872">
    <property type="term" value="F:metal ion binding"/>
    <property type="evidence" value="ECO:0007669"/>
    <property type="project" value="UniProtKB-KW"/>
</dbReference>
<feature type="binding site" evidence="4">
    <location>
        <position position="44"/>
    </location>
    <ligand>
        <name>molybdate</name>
        <dbReference type="ChEBI" id="CHEBI:36264"/>
    </ligand>
</feature>